<reference evidence="1" key="1">
    <citation type="submission" date="2021-06" db="EMBL/GenBank/DDBJ databases">
        <authorList>
            <person name="Kallberg Y."/>
            <person name="Tangrot J."/>
            <person name="Rosling A."/>
        </authorList>
    </citation>
    <scope>NUCLEOTIDE SEQUENCE</scope>
    <source>
        <strain evidence="1">87-6 pot B 2015</strain>
    </source>
</reference>
<comment type="caution">
    <text evidence="1">The sequence shown here is derived from an EMBL/GenBank/DDBJ whole genome shotgun (WGS) entry which is preliminary data.</text>
</comment>
<dbReference type="EMBL" id="CAJVPP010000282">
    <property type="protein sequence ID" value="CAG8464924.1"/>
    <property type="molecule type" value="Genomic_DNA"/>
</dbReference>
<evidence type="ECO:0000313" key="2">
    <source>
        <dbReference type="Proteomes" id="UP000789375"/>
    </source>
</evidence>
<name>A0A9N8VWF7_FUNMO</name>
<dbReference type="Proteomes" id="UP000789375">
    <property type="component" value="Unassembled WGS sequence"/>
</dbReference>
<protein>
    <submittedName>
        <fullName evidence="1">8569_t:CDS:1</fullName>
    </submittedName>
</protein>
<gene>
    <name evidence="1" type="ORF">FMOSSE_LOCUS2228</name>
</gene>
<organism evidence="1 2">
    <name type="scientific">Funneliformis mosseae</name>
    <name type="common">Endomycorrhizal fungus</name>
    <name type="synonym">Glomus mosseae</name>
    <dbReference type="NCBI Taxonomy" id="27381"/>
    <lineage>
        <taxon>Eukaryota</taxon>
        <taxon>Fungi</taxon>
        <taxon>Fungi incertae sedis</taxon>
        <taxon>Mucoromycota</taxon>
        <taxon>Glomeromycotina</taxon>
        <taxon>Glomeromycetes</taxon>
        <taxon>Glomerales</taxon>
        <taxon>Glomeraceae</taxon>
        <taxon>Funneliformis</taxon>
    </lineage>
</organism>
<dbReference type="AlphaFoldDB" id="A0A9N8VWF7"/>
<keyword evidence="2" id="KW-1185">Reference proteome</keyword>
<proteinExistence type="predicted"/>
<evidence type="ECO:0000313" key="1">
    <source>
        <dbReference type="EMBL" id="CAG8464924.1"/>
    </source>
</evidence>
<accession>A0A9N8VWF7</accession>
<sequence>MTMRELREKYVDLVNVNDSSYENSCLLSKMVVYTIVSYSCKERKGTRNKTVDTLDAGGVKNYLNGESKALHGHSFDLVLEMVGLISLENCRIKNFHSNVKIGQLARNVVDELAGVLSKRENLKLVLW</sequence>